<accession>A0A2V1DBR5</accession>
<evidence type="ECO:0000256" key="1">
    <source>
        <dbReference type="SAM" id="SignalP"/>
    </source>
</evidence>
<dbReference type="Proteomes" id="UP000244855">
    <property type="component" value="Unassembled WGS sequence"/>
</dbReference>
<reference evidence="2 3" key="1">
    <citation type="journal article" date="2018" name="Sci. Rep.">
        <title>Comparative genomics provides insights into the lifestyle and reveals functional heterogeneity of dark septate endophytic fungi.</title>
        <authorList>
            <person name="Knapp D.G."/>
            <person name="Nemeth J.B."/>
            <person name="Barry K."/>
            <person name="Hainaut M."/>
            <person name="Henrissat B."/>
            <person name="Johnson J."/>
            <person name="Kuo A."/>
            <person name="Lim J.H.P."/>
            <person name="Lipzen A."/>
            <person name="Nolan M."/>
            <person name="Ohm R.A."/>
            <person name="Tamas L."/>
            <person name="Grigoriev I.V."/>
            <person name="Spatafora J.W."/>
            <person name="Nagy L.G."/>
            <person name="Kovacs G.M."/>
        </authorList>
    </citation>
    <scope>NUCLEOTIDE SEQUENCE [LARGE SCALE GENOMIC DNA]</scope>
    <source>
        <strain evidence="2 3">DSE2036</strain>
    </source>
</reference>
<protein>
    <recommendedName>
        <fullName evidence="4">Secreted protein</fullName>
    </recommendedName>
</protein>
<organism evidence="2 3">
    <name type="scientific">Periconia macrospinosa</name>
    <dbReference type="NCBI Taxonomy" id="97972"/>
    <lineage>
        <taxon>Eukaryota</taxon>
        <taxon>Fungi</taxon>
        <taxon>Dikarya</taxon>
        <taxon>Ascomycota</taxon>
        <taxon>Pezizomycotina</taxon>
        <taxon>Dothideomycetes</taxon>
        <taxon>Pleosporomycetidae</taxon>
        <taxon>Pleosporales</taxon>
        <taxon>Massarineae</taxon>
        <taxon>Periconiaceae</taxon>
        <taxon>Periconia</taxon>
    </lineage>
</organism>
<feature type="chain" id="PRO_5016019949" description="Secreted protein" evidence="1">
    <location>
        <begin position="23"/>
        <end position="104"/>
    </location>
</feature>
<dbReference type="AlphaFoldDB" id="A0A2V1DBR5"/>
<gene>
    <name evidence="2" type="ORF">DM02DRAFT_148110</name>
</gene>
<feature type="signal peptide" evidence="1">
    <location>
        <begin position="1"/>
        <end position="22"/>
    </location>
</feature>
<keyword evidence="3" id="KW-1185">Reference proteome</keyword>
<name>A0A2V1DBR5_9PLEO</name>
<evidence type="ECO:0000313" key="2">
    <source>
        <dbReference type="EMBL" id="PVH95538.1"/>
    </source>
</evidence>
<evidence type="ECO:0008006" key="4">
    <source>
        <dbReference type="Google" id="ProtNLM"/>
    </source>
</evidence>
<dbReference type="EMBL" id="KZ805493">
    <property type="protein sequence ID" value="PVH95538.1"/>
    <property type="molecule type" value="Genomic_DNA"/>
</dbReference>
<evidence type="ECO:0000313" key="3">
    <source>
        <dbReference type="Proteomes" id="UP000244855"/>
    </source>
</evidence>
<proteinExistence type="predicted"/>
<keyword evidence="1" id="KW-0732">Signal</keyword>
<sequence>MRELSLSSILSRVLLLPPEAVARVSSVLSYSRVGRIGVVGDTVGRFGGIGETVSRFSVIGDTVYERRLLRCATFSLSLAKRYAQRRFGVIGETVHNSSQHHEFH</sequence>